<dbReference type="EMBL" id="RCNU01000013">
    <property type="protein sequence ID" value="RWQ92448.1"/>
    <property type="molecule type" value="Genomic_DNA"/>
</dbReference>
<gene>
    <name evidence="3" type="ORF">C8Q69DRAFT_479214</name>
</gene>
<feature type="domain" description="NAD(P)-binding" evidence="2">
    <location>
        <begin position="12"/>
        <end position="233"/>
    </location>
</feature>
<evidence type="ECO:0000256" key="1">
    <source>
        <dbReference type="ARBA" id="ARBA00038376"/>
    </source>
</evidence>
<dbReference type="GeneID" id="39600707"/>
<dbReference type="Pfam" id="PF13460">
    <property type="entry name" value="NAD_binding_10"/>
    <property type="match status" value="1"/>
</dbReference>
<name>A0A443HKW5_BYSSP</name>
<reference evidence="3 4" key="1">
    <citation type="journal article" date="2018" name="Front. Microbiol.">
        <title>Genomic and genetic insights into a cosmopolitan fungus, Paecilomyces variotii (Eurotiales).</title>
        <authorList>
            <person name="Urquhart A.S."/>
            <person name="Mondo S.J."/>
            <person name="Makela M.R."/>
            <person name="Hane J.K."/>
            <person name="Wiebenga A."/>
            <person name="He G."/>
            <person name="Mihaltcheva S."/>
            <person name="Pangilinan J."/>
            <person name="Lipzen A."/>
            <person name="Barry K."/>
            <person name="de Vries R.P."/>
            <person name="Grigoriev I.V."/>
            <person name="Idnurm A."/>
        </authorList>
    </citation>
    <scope>NUCLEOTIDE SEQUENCE [LARGE SCALE GENOMIC DNA]</scope>
    <source>
        <strain evidence="3 4">CBS 101075</strain>
    </source>
</reference>
<dbReference type="InterPro" id="IPR036291">
    <property type="entry name" value="NAD(P)-bd_dom_sf"/>
</dbReference>
<evidence type="ECO:0000259" key="2">
    <source>
        <dbReference type="Pfam" id="PF13460"/>
    </source>
</evidence>
<dbReference type="GO" id="GO:0004074">
    <property type="term" value="F:biliverdin reductase [NAD(P)H] activity"/>
    <property type="evidence" value="ECO:0007669"/>
    <property type="project" value="TreeGrafter"/>
</dbReference>
<dbReference type="SUPFAM" id="SSF51735">
    <property type="entry name" value="NAD(P)-binding Rossmann-fold domains"/>
    <property type="match status" value="1"/>
</dbReference>
<comment type="similarity">
    <text evidence="1">Belongs to the avfA family.</text>
</comment>
<keyword evidence="4" id="KW-1185">Reference proteome</keyword>
<evidence type="ECO:0000313" key="4">
    <source>
        <dbReference type="Proteomes" id="UP000283841"/>
    </source>
</evidence>
<dbReference type="AlphaFoldDB" id="A0A443HKW5"/>
<dbReference type="PANTHER" id="PTHR43355:SF2">
    <property type="entry name" value="FLAVIN REDUCTASE (NADPH)"/>
    <property type="match status" value="1"/>
</dbReference>
<dbReference type="VEuPathDB" id="FungiDB:C8Q69DRAFT_479214"/>
<dbReference type="InterPro" id="IPR016040">
    <property type="entry name" value="NAD(P)-bd_dom"/>
</dbReference>
<dbReference type="Proteomes" id="UP000283841">
    <property type="component" value="Unassembled WGS sequence"/>
</dbReference>
<evidence type="ECO:0000313" key="3">
    <source>
        <dbReference type="EMBL" id="RWQ92448.1"/>
    </source>
</evidence>
<organism evidence="3 4">
    <name type="scientific">Byssochlamys spectabilis</name>
    <name type="common">Paecilomyces variotii</name>
    <dbReference type="NCBI Taxonomy" id="264951"/>
    <lineage>
        <taxon>Eukaryota</taxon>
        <taxon>Fungi</taxon>
        <taxon>Dikarya</taxon>
        <taxon>Ascomycota</taxon>
        <taxon>Pezizomycotina</taxon>
        <taxon>Eurotiomycetes</taxon>
        <taxon>Eurotiomycetidae</taxon>
        <taxon>Eurotiales</taxon>
        <taxon>Thermoascaceae</taxon>
        <taxon>Paecilomyces</taxon>
    </lineage>
</organism>
<dbReference type="PROSITE" id="PS51257">
    <property type="entry name" value="PROKAR_LIPOPROTEIN"/>
    <property type="match status" value="1"/>
</dbReference>
<dbReference type="PANTHER" id="PTHR43355">
    <property type="entry name" value="FLAVIN REDUCTASE (NADPH)"/>
    <property type="match status" value="1"/>
</dbReference>
<dbReference type="InterPro" id="IPR051606">
    <property type="entry name" value="Polyketide_Oxido-like"/>
</dbReference>
<proteinExistence type="inferred from homology"/>
<dbReference type="Gene3D" id="3.40.50.720">
    <property type="entry name" value="NAD(P)-binding Rossmann-like Domain"/>
    <property type="match status" value="1"/>
</dbReference>
<dbReference type="GO" id="GO:0042602">
    <property type="term" value="F:riboflavin reductase (NADPH) activity"/>
    <property type="evidence" value="ECO:0007669"/>
    <property type="project" value="TreeGrafter"/>
</dbReference>
<comment type="caution">
    <text evidence="3">The sequence shown here is derived from an EMBL/GenBank/DDBJ whole genome shotgun (WGS) entry which is preliminary data.</text>
</comment>
<dbReference type="RefSeq" id="XP_028482093.1">
    <property type="nucleotide sequence ID" value="XM_028631430.1"/>
</dbReference>
<accession>A0A443HKW5</accession>
<protein>
    <recommendedName>
        <fullName evidence="2">NAD(P)-binding domain-containing protein</fullName>
    </recommendedName>
</protein>
<sequence length="251" mass="26774">MAGPKPTLAFFGATGGSTISCIAPAIEAGYKCNALVRTPSKLENLLRERKVSDSAIAANLQITAGNVTDVEAVKKTLVRDGANVDIVISGIGGKLLFTNPLKPTLDNPTICQDAISTIISALNSLAGPKPTLVALSTTGISDKKRDLPVAMMPMYHWMLKVPHKDKKVMEAAILKEVANPEGERAISDYVIVRPSLLTDGPSIGTDKIKAGTEEKPAVGYTITRDDVGLWVFEKLIKENHSYHGQIVTITA</sequence>